<gene>
    <name evidence="2" type="ORF">GA0070622_6447</name>
</gene>
<sequence>MTAKARTPVALTAWTELNDRQQGTLRAIYLLDQQKEAIRRRDASLGKFDGTPAVEWRRIDFAHEPSDRRLVGITTLQQQLELFGWDNQGNGSTMAALASRGLITRNTRGTALGVMHTVALTRAGRAAARAGTSLTTGAKPKVGLSLRAWEVLALLWTADQRGKPLTWNYSTTIEHVLIERHIPPLAEECPDGYRITERGRDFYRNQHAAHTAAYPTVVAPHPDGVDAEPWPARADELLHQHWRLYQALVKAWAAARELHLTAESEATAEPPTPSAVLPAAVVEQTAAVHELWQETGRQRAKLAHAHVTDLAGRAERAARAYAAAALGVYHAAITKADPLTGLQPPSDTDAWDEPPLTLRGETGIHAIDATVKKLHATAVGAPLKRRGPAPKRRGTVLTRRRPEQPPRPGAALAALADYLREHTDGGTLLRRLHP</sequence>
<keyword evidence="3" id="KW-1185">Reference proteome</keyword>
<dbReference type="STRING" id="946078.GA0070622_6447"/>
<name>A0A1A9BJR9_9ACTN</name>
<evidence type="ECO:0000313" key="3">
    <source>
        <dbReference type="Proteomes" id="UP000199558"/>
    </source>
</evidence>
<proteinExistence type="predicted"/>
<dbReference type="RefSeq" id="WP_091584481.1">
    <property type="nucleotide sequence ID" value="NZ_FLRH01000005.1"/>
</dbReference>
<evidence type="ECO:0000313" key="2">
    <source>
        <dbReference type="EMBL" id="SBT69321.1"/>
    </source>
</evidence>
<feature type="compositionally biased region" description="Basic residues" evidence="1">
    <location>
        <begin position="383"/>
        <end position="394"/>
    </location>
</feature>
<dbReference type="AlphaFoldDB" id="A0A1A9BJR9"/>
<organism evidence="2 3">
    <name type="scientific">Micromonospora sediminicola</name>
    <dbReference type="NCBI Taxonomy" id="946078"/>
    <lineage>
        <taxon>Bacteria</taxon>
        <taxon>Bacillati</taxon>
        <taxon>Actinomycetota</taxon>
        <taxon>Actinomycetes</taxon>
        <taxon>Micromonosporales</taxon>
        <taxon>Micromonosporaceae</taxon>
        <taxon>Micromonospora</taxon>
    </lineage>
</organism>
<dbReference type="Proteomes" id="UP000199558">
    <property type="component" value="Unassembled WGS sequence"/>
</dbReference>
<feature type="region of interest" description="Disordered" evidence="1">
    <location>
        <begin position="383"/>
        <end position="408"/>
    </location>
</feature>
<dbReference type="EMBL" id="FLRH01000005">
    <property type="protein sequence ID" value="SBT69321.1"/>
    <property type="molecule type" value="Genomic_DNA"/>
</dbReference>
<evidence type="ECO:0000256" key="1">
    <source>
        <dbReference type="SAM" id="MobiDB-lite"/>
    </source>
</evidence>
<protein>
    <submittedName>
        <fullName evidence="2">Uncharacterized protein</fullName>
    </submittedName>
</protein>
<reference evidence="3" key="1">
    <citation type="submission" date="2016-06" db="EMBL/GenBank/DDBJ databases">
        <authorList>
            <person name="Varghese N."/>
            <person name="Submissions Spin"/>
        </authorList>
    </citation>
    <scope>NUCLEOTIDE SEQUENCE [LARGE SCALE GENOMIC DNA]</scope>
    <source>
        <strain evidence="3">DSM 45794</strain>
    </source>
</reference>
<accession>A0A1A9BJR9</accession>